<dbReference type="SUPFAM" id="SSF53335">
    <property type="entry name" value="S-adenosyl-L-methionine-dependent methyltransferases"/>
    <property type="match status" value="1"/>
</dbReference>
<dbReference type="Proteomes" id="UP000515512">
    <property type="component" value="Chromosome"/>
</dbReference>
<sequence length="210" mass="22752">MSESADVRATRQAYDEMAELYSDFVHRHLESSPFDRAMLDVFADVTRGAGEVLEVGCGPGRIAGYLHAAGLRISGLDLSPEMIRIARIALPHLSFEVGNLERLDRPDASLAGIVAWYSLIHTPPARIPAVLSEFARVLRPGAHLLLGFQAPAAGPSGQSYDHKVATSYLWTPDAMSEALAGNGFRATATLSREARPDERTPQGYVLAVRL</sequence>
<dbReference type="CDD" id="cd02440">
    <property type="entry name" value="AdoMet_MTases"/>
    <property type="match status" value="1"/>
</dbReference>
<dbReference type="EMBL" id="CP059399">
    <property type="protein sequence ID" value="QLY30972.1"/>
    <property type="molecule type" value="Genomic_DNA"/>
</dbReference>
<keyword evidence="3" id="KW-1185">Reference proteome</keyword>
<dbReference type="InterPro" id="IPR041698">
    <property type="entry name" value="Methyltransf_25"/>
</dbReference>
<evidence type="ECO:0000313" key="2">
    <source>
        <dbReference type="EMBL" id="QLY30972.1"/>
    </source>
</evidence>
<evidence type="ECO:0000313" key="3">
    <source>
        <dbReference type="Proteomes" id="UP000515512"/>
    </source>
</evidence>
<organism evidence="2 3">
    <name type="scientific">Nocardia huaxiensis</name>
    <dbReference type="NCBI Taxonomy" id="2755382"/>
    <lineage>
        <taxon>Bacteria</taxon>
        <taxon>Bacillati</taxon>
        <taxon>Actinomycetota</taxon>
        <taxon>Actinomycetes</taxon>
        <taxon>Mycobacteriales</taxon>
        <taxon>Nocardiaceae</taxon>
        <taxon>Nocardia</taxon>
    </lineage>
</organism>
<dbReference type="GO" id="GO:0008168">
    <property type="term" value="F:methyltransferase activity"/>
    <property type="evidence" value="ECO:0007669"/>
    <property type="project" value="UniProtKB-KW"/>
</dbReference>
<dbReference type="InterPro" id="IPR050508">
    <property type="entry name" value="Methyltransf_Superfamily"/>
</dbReference>
<reference evidence="2 3" key="1">
    <citation type="submission" date="2020-07" db="EMBL/GenBank/DDBJ databases">
        <authorList>
            <person name="Zhuang K."/>
            <person name="Ran Y."/>
        </authorList>
    </citation>
    <scope>NUCLEOTIDE SEQUENCE [LARGE SCALE GENOMIC DNA]</scope>
    <source>
        <strain evidence="2 3">WCH-YHL-001</strain>
    </source>
</reference>
<feature type="domain" description="Methyltransferase" evidence="1">
    <location>
        <begin position="52"/>
        <end position="141"/>
    </location>
</feature>
<dbReference type="GO" id="GO:0032259">
    <property type="term" value="P:methylation"/>
    <property type="evidence" value="ECO:0007669"/>
    <property type="project" value="UniProtKB-KW"/>
</dbReference>
<dbReference type="KEGG" id="nhu:H0264_00755"/>
<accession>A0A7D6V9D6</accession>
<gene>
    <name evidence="2" type="ORF">H0264_00755</name>
</gene>
<dbReference type="Gene3D" id="3.40.50.150">
    <property type="entry name" value="Vaccinia Virus protein VP39"/>
    <property type="match status" value="1"/>
</dbReference>
<evidence type="ECO:0000259" key="1">
    <source>
        <dbReference type="Pfam" id="PF13649"/>
    </source>
</evidence>
<keyword evidence="2" id="KW-0489">Methyltransferase</keyword>
<protein>
    <submittedName>
        <fullName evidence="2">Methyltransferase domain-containing protein</fullName>
    </submittedName>
</protein>
<dbReference type="InterPro" id="IPR029063">
    <property type="entry name" value="SAM-dependent_MTases_sf"/>
</dbReference>
<dbReference type="Pfam" id="PF13649">
    <property type="entry name" value="Methyltransf_25"/>
    <property type="match status" value="1"/>
</dbReference>
<dbReference type="PANTHER" id="PTHR42912">
    <property type="entry name" value="METHYLTRANSFERASE"/>
    <property type="match status" value="1"/>
</dbReference>
<name>A0A7D6V9D6_9NOCA</name>
<dbReference type="PANTHER" id="PTHR42912:SF45">
    <property type="entry name" value="23S RRNA (GUANINE(745)-N(1))-METHYLTRANSFERASE"/>
    <property type="match status" value="1"/>
</dbReference>
<dbReference type="RefSeq" id="WP_181582170.1">
    <property type="nucleotide sequence ID" value="NZ_CP059399.1"/>
</dbReference>
<keyword evidence="2" id="KW-0808">Transferase</keyword>
<proteinExistence type="predicted"/>
<dbReference type="AlphaFoldDB" id="A0A7D6V9D6"/>